<evidence type="ECO:0000313" key="12">
    <source>
        <dbReference type="EnsemblMetazoa" id="SMAR009278-PA"/>
    </source>
</evidence>
<evidence type="ECO:0000256" key="10">
    <source>
        <dbReference type="ARBA" id="ARBA00023242"/>
    </source>
</evidence>
<keyword evidence="6 11" id="KW-0862">Zinc</keyword>
<dbReference type="InterPro" id="IPR004600">
    <property type="entry name" value="TFIIH_Tfb4/GTF2H3"/>
</dbReference>
<dbReference type="GO" id="GO:0006289">
    <property type="term" value="P:nucleotide-excision repair"/>
    <property type="evidence" value="ECO:0007669"/>
    <property type="project" value="UniProtKB-UniRule"/>
</dbReference>
<reference evidence="12" key="2">
    <citation type="submission" date="2015-02" db="UniProtKB">
        <authorList>
            <consortium name="EnsemblMetazoa"/>
        </authorList>
    </citation>
    <scope>IDENTIFICATION</scope>
</reference>
<dbReference type="AlphaFoldDB" id="T1J6K6"/>
<keyword evidence="9 11" id="KW-0234">DNA repair</keyword>
<evidence type="ECO:0000256" key="4">
    <source>
        <dbReference type="ARBA" id="ARBA00022763"/>
    </source>
</evidence>
<dbReference type="OMA" id="QGCDITS"/>
<dbReference type="Proteomes" id="UP000014500">
    <property type="component" value="Unassembled WGS sequence"/>
</dbReference>
<evidence type="ECO:0000313" key="13">
    <source>
        <dbReference type="Proteomes" id="UP000014500"/>
    </source>
</evidence>
<dbReference type="Pfam" id="PF03850">
    <property type="entry name" value="Tfb4"/>
    <property type="match status" value="1"/>
</dbReference>
<keyword evidence="5 11" id="KW-0863">Zinc-finger</keyword>
<dbReference type="PANTHER" id="PTHR12831">
    <property type="entry name" value="TRANSCRIPTION INITIATION FACTOR IIH TFIIH , POLYPEPTIDE 3-RELATED"/>
    <property type="match status" value="1"/>
</dbReference>
<evidence type="ECO:0000256" key="2">
    <source>
        <dbReference type="ARBA" id="ARBA00005273"/>
    </source>
</evidence>
<dbReference type="eggNOG" id="KOG2487">
    <property type="taxonomic scope" value="Eukaryota"/>
</dbReference>
<name>T1J6K6_STRMM</name>
<keyword evidence="10 11" id="KW-0539">Nucleus</keyword>
<comment type="similarity">
    <text evidence="2 11">Belongs to the TFB4 family.</text>
</comment>
<dbReference type="GO" id="GO:0000439">
    <property type="term" value="C:transcription factor TFIIH core complex"/>
    <property type="evidence" value="ECO:0007669"/>
    <property type="project" value="UniProtKB-UniRule"/>
</dbReference>
<dbReference type="PANTHER" id="PTHR12831:SF0">
    <property type="entry name" value="GENERAL TRANSCRIPTION FACTOR IIH SUBUNIT 3"/>
    <property type="match status" value="1"/>
</dbReference>
<evidence type="ECO:0000256" key="6">
    <source>
        <dbReference type="ARBA" id="ARBA00022833"/>
    </source>
</evidence>
<comment type="function">
    <text evidence="11">Component of the general transcription and DNA repair factor IIH (TFIIH) core complex, which is involved in general and transcription-coupled nucleotide excision repair (NER) of damaged DNA and, when complexed to CAK, in RNA transcription by RNA polymerase II. In NER, TFIIH acts by opening DNA around the lesion to allow the excision of the damaged oligonucleotide and its replacement by a new DNA fragment. In transcription, TFIIH has an essential role in transcription initiation. When the pre-initiation complex (PIC) has been established, TFIIH is required for promoter opening and promoter escape. Phosphorylation of the C-terminal tail (CTD) of the largest subunit of RNA polymerase II by the kinase module CAK controls the initiation of transcription.</text>
</comment>
<evidence type="ECO:0000256" key="3">
    <source>
        <dbReference type="ARBA" id="ARBA00022723"/>
    </source>
</evidence>
<dbReference type="PhylomeDB" id="T1J6K6"/>
<evidence type="ECO:0000256" key="9">
    <source>
        <dbReference type="ARBA" id="ARBA00023204"/>
    </source>
</evidence>
<protein>
    <recommendedName>
        <fullName evidence="11">General transcription factor IIH subunit 3</fullName>
    </recommendedName>
    <alternativeName>
        <fullName evidence="11">General transcription factor IIH polypeptide 3</fullName>
    </alternativeName>
</protein>
<reference evidence="13" key="1">
    <citation type="submission" date="2011-05" db="EMBL/GenBank/DDBJ databases">
        <authorList>
            <person name="Richards S.R."/>
            <person name="Qu J."/>
            <person name="Jiang H."/>
            <person name="Jhangiani S.N."/>
            <person name="Agravi P."/>
            <person name="Goodspeed R."/>
            <person name="Gross S."/>
            <person name="Mandapat C."/>
            <person name="Jackson L."/>
            <person name="Mathew T."/>
            <person name="Pu L."/>
            <person name="Thornton R."/>
            <person name="Saada N."/>
            <person name="Wilczek-Boney K.B."/>
            <person name="Lee S."/>
            <person name="Kovar C."/>
            <person name="Wu Y."/>
            <person name="Scherer S.E."/>
            <person name="Worley K.C."/>
            <person name="Muzny D.M."/>
            <person name="Gibbs R."/>
        </authorList>
    </citation>
    <scope>NUCLEOTIDE SEQUENCE</scope>
    <source>
        <strain evidence="13">Brora</strain>
    </source>
</reference>
<sequence>MDLSVEEDTSTQSGSLLVIVLDSSPGQRILSENENVLSQCLDAVMVFCNLHLMKSPQNQLAVIACYSQNSDFLYPTSNPDQKHDSKTNDGRYELFANVNQAIRDNIKNFILNKSQGVVCSESLMAGALCKALCYINRIEKQHQIGQNISSRILIITPCNDYKSQYMNFMNVFFTAQKQNVVIDACMLDGDSGLVQQGCDLTHGIYLKIPHLSGFLQYLLWLYLPEPHLRKYLALPPPVKVDFRAACFCHRDLIEIGYVCSVCLSIFCNFSPICSTCQTVFKFLGPPAKKKKNK</sequence>
<organism evidence="12 13">
    <name type="scientific">Strigamia maritima</name>
    <name type="common">European centipede</name>
    <name type="synonym">Geophilus maritimus</name>
    <dbReference type="NCBI Taxonomy" id="126957"/>
    <lineage>
        <taxon>Eukaryota</taxon>
        <taxon>Metazoa</taxon>
        <taxon>Ecdysozoa</taxon>
        <taxon>Arthropoda</taxon>
        <taxon>Myriapoda</taxon>
        <taxon>Chilopoda</taxon>
        <taxon>Pleurostigmophora</taxon>
        <taxon>Geophilomorpha</taxon>
        <taxon>Linotaeniidae</taxon>
        <taxon>Strigamia</taxon>
    </lineage>
</organism>
<dbReference type="HOGENOM" id="CLU_040211_1_0_1"/>
<keyword evidence="4 11" id="KW-0227">DNA damage</keyword>
<evidence type="ECO:0000256" key="11">
    <source>
        <dbReference type="RuleBase" id="RU368090"/>
    </source>
</evidence>
<dbReference type="GO" id="GO:0006355">
    <property type="term" value="P:regulation of DNA-templated transcription"/>
    <property type="evidence" value="ECO:0007669"/>
    <property type="project" value="InterPro"/>
</dbReference>
<evidence type="ECO:0000256" key="7">
    <source>
        <dbReference type="ARBA" id="ARBA00023015"/>
    </source>
</evidence>
<evidence type="ECO:0000256" key="8">
    <source>
        <dbReference type="ARBA" id="ARBA00023163"/>
    </source>
</evidence>
<dbReference type="EMBL" id="JH431878">
    <property type="status" value="NOT_ANNOTATED_CDS"/>
    <property type="molecule type" value="Genomic_DNA"/>
</dbReference>
<dbReference type="InterPro" id="IPR036465">
    <property type="entry name" value="vWFA_dom_sf"/>
</dbReference>
<dbReference type="STRING" id="126957.T1J6K6"/>
<dbReference type="EnsemblMetazoa" id="SMAR009278-RA">
    <property type="protein sequence ID" value="SMAR009278-PA"/>
    <property type="gene ID" value="SMAR009278"/>
</dbReference>
<accession>T1J6K6</accession>
<keyword evidence="8 11" id="KW-0804">Transcription</keyword>
<dbReference type="GO" id="GO:0005675">
    <property type="term" value="C:transcription factor TFIIH holo complex"/>
    <property type="evidence" value="ECO:0007669"/>
    <property type="project" value="UniProtKB-UniRule"/>
</dbReference>
<proteinExistence type="inferred from homology"/>
<evidence type="ECO:0000256" key="5">
    <source>
        <dbReference type="ARBA" id="ARBA00022771"/>
    </source>
</evidence>
<dbReference type="Gene3D" id="3.40.50.410">
    <property type="entry name" value="von Willebrand factor, type A domain"/>
    <property type="match status" value="1"/>
</dbReference>
<comment type="subunit">
    <text evidence="11">Part of a TFIID-containing RNA polymerase II pre-initiation complex that is composed of TBP and at least GTF2A1, GTF2A2, GTF2E1, GTF2E2, GTF2F1, GTF2H2, GTF2H3, GTF2H4, GTF2H5, GTF2B, TCEA1, ERCC2, ERCC3, TAF1, TAF2, TAF3, TAF4, TAF5, TAF6, TAF7, TAF8, TAF9, TAF10, TAF11, TAF12 and TAF13. Component of the 7-subunit TFIIH core complex composed of XPB/ERCC3, XPD/ERCC2, GTF2H1, GTF2H2, GTF2H3, GTF2H4 and GTF2H5, which is active in NER. The core complex associates with the 3-subunit CDK-activating kinase (CAK) module composed of CCNH/cyclin H, CDK7 and MNAT1 to form the 10-subunit holoenzyme (holo-TFIIH) active in transcription. Interacts with RARA; the interaction requires prior phosphorylation of RARA on 'Ser-369' which then enhances interaction of RARA with CDK7.</text>
</comment>
<evidence type="ECO:0000256" key="1">
    <source>
        <dbReference type="ARBA" id="ARBA00004123"/>
    </source>
</evidence>
<comment type="subcellular location">
    <subcellularLocation>
        <location evidence="1 11">Nucleus</location>
    </subcellularLocation>
</comment>
<keyword evidence="13" id="KW-1185">Reference proteome</keyword>
<keyword evidence="3 11" id="KW-0479">Metal-binding</keyword>
<keyword evidence="7 11" id="KW-0805">Transcription regulation</keyword>
<dbReference type="GO" id="GO:0008270">
    <property type="term" value="F:zinc ion binding"/>
    <property type="evidence" value="ECO:0007669"/>
    <property type="project" value="UniProtKB-KW"/>
</dbReference>